<organism evidence="1 2">
    <name type="scientific">Dyella koreensis</name>
    <dbReference type="NCBI Taxonomy" id="311235"/>
    <lineage>
        <taxon>Bacteria</taxon>
        <taxon>Pseudomonadati</taxon>
        <taxon>Pseudomonadota</taxon>
        <taxon>Gammaproteobacteria</taxon>
        <taxon>Lysobacterales</taxon>
        <taxon>Rhodanobacteraceae</taxon>
        <taxon>Dyella</taxon>
    </lineage>
</organism>
<keyword evidence="2" id="KW-1185">Reference proteome</keyword>
<proteinExistence type="predicted"/>
<dbReference type="RefSeq" id="WP_379983493.1">
    <property type="nucleotide sequence ID" value="NZ_JADIKD010000012.1"/>
</dbReference>
<accession>A0ABW8KBR8</accession>
<name>A0ABW8KBR8_9GAMM</name>
<reference evidence="1 2" key="1">
    <citation type="submission" date="2020-10" db="EMBL/GenBank/DDBJ databases">
        <title>Phylogeny of dyella-like bacteria.</title>
        <authorList>
            <person name="Fu J."/>
        </authorList>
    </citation>
    <scope>NUCLEOTIDE SEQUENCE [LARGE SCALE GENOMIC DNA]</scope>
    <source>
        <strain evidence="1 2">BB4</strain>
    </source>
</reference>
<comment type="caution">
    <text evidence="1">The sequence shown here is derived from an EMBL/GenBank/DDBJ whole genome shotgun (WGS) entry which is preliminary data.</text>
</comment>
<dbReference type="Proteomes" id="UP001620408">
    <property type="component" value="Unassembled WGS sequence"/>
</dbReference>
<evidence type="ECO:0000313" key="2">
    <source>
        <dbReference type="Proteomes" id="UP001620408"/>
    </source>
</evidence>
<dbReference type="EMBL" id="JADIKD010000012">
    <property type="protein sequence ID" value="MFK2918889.1"/>
    <property type="molecule type" value="Genomic_DNA"/>
</dbReference>
<protein>
    <submittedName>
        <fullName evidence="1">Uncharacterized protein</fullName>
    </submittedName>
</protein>
<evidence type="ECO:0000313" key="1">
    <source>
        <dbReference type="EMBL" id="MFK2918889.1"/>
    </source>
</evidence>
<sequence length="70" mass="7976">MEEANEAKVSMLLLGFCNLSKTEQDLFVEGLNRFLFVSPGKRRQLIERLKKASHAENAKRELRASGEARL</sequence>
<gene>
    <name evidence="1" type="ORF">ISS97_16580</name>
</gene>